<dbReference type="GO" id="GO:0050829">
    <property type="term" value="P:defense response to Gram-negative bacterium"/>
    <property type="evidence" value="ECO:0007669"/>
    <property type="project" value="TreeGrafter"/>
</dbReference>
<dbReference type="PANTHER" id="PTHR10206">
    <property type="entry name" value="CATHELICIDIN"/>
    <property type="match status" value="1"/>
</dbReference>
<comment type="similarity">
    <text evidence="2">Belongs to the cathelicidin family.</text>
</comment>
<proteinExistence type="inferred from homology"/>
<keyword evidence="7" id="KW-1185">Reference proteome</keyword>
<reference evidence="6" key="1">
    <citation type="submission" date="2025-08" db="UniProtKB">
        <authorList>
            <consortium name="Ensembl"/>
        </authorList>
    </citation>
    <scope>IDENTIFICATION</scope>
</reference>
<dbReference type="AlphaFoldDB" id="A0A8B9PP20"/>
<evidence type="ECO:0000313" key="6">
    <source>
        <dbReference type="Ensembl" id="ENSAOWP00000012558.1"/>
    </source>
</evidence>
<dbReference type="Pfam" id="PF00666">
    <property type="entry name" value="Cathelicidins"/>
    <property type="match status" value="1"/>
</dbReference>
<feature type="chain" id="PRO_5034433483" description="CTHL2 protein" evidence="5">
    <location>
        <begin position="21"/>
        <end position="159"/>
    </location>
</feature>
<dbReference type="GO" id="GO:0005615">
    <property type="term" value="C:extracellular space"/>
    <property type="evidence" value="ECO:0007669"/>
    <property type="project" value="TreeGrafter"/>
</dbReference>
<dbReference type="SUPFAM" id="SSF54403">
    <property type="entry name" value="Cystatin/monellin"/>
    <property type="match status" value="1"/>
</dbReference>
<dbReference type="GO" id="GO:0001530">
    <property type="term" value="F:lipopolysaccharide binding"/>
    <property type="evidence" value="ECO:0007669"/>
    <property type="project" value="TreeGrafter"/>
</dbReference>
<evidence type="ECO:0000256" key="1">
    <source>
        <dbReference type="ARBA" id="ARBA00004613"/>
    </source>
</evidence>
<reference evidence="6" key="2">
    <citation type="submission" date="2025-09" db="UniProtKB">
        <authorList>
            <consortium name="Ensembl"/>
        </authorList>
    </citation>
    <scope>IDENTIFICATION</scope>
</reference>
<evidence type="ECO:0008006" key="8">
    <source>
        <dbReference type="Google" id="ProtNLM"/>
    </source>
</evidence>
<dbReference type="InterPro" id="IPR001894">
    <property type="entry name" value="Cathelicidin-like"/>
</dbReference>
<name>A0A8B9PP20_APTOW</name>
<dbReference type="GO" id="GO:0061844">
    <property type="term" value="P:antimicrobial humoral immune response mediated by antimicrobial peptide"/>
    <property type="evidence" value="ECO:0007669"/>
    <property type="project" value="TreeGrafter"/>
</dbReference>
<dbReference type="FunFam" id="3.10.450.10:FF:000003">
    <property type="entry name" value="Cathelicidin antimicrobial peptide"/>
    <property type="match status" value="1"/>
</dbReference>
<evidence type="ECO:0000256" key="2">
    <source>
        <dbReference type="ARBA" id="ARBA00005320"/>
    </source>
</evidence>
<sequence>MPGCWVLLLLVVLGAAGGLALPPAFSYPQALAQAVDAFNQRPEVQNAFRLLSADPEPAPDIELSSLRALNFTLMETECKPGTHVRLDDCDFKEKGAIKDCVGSVQVLQGSSEMELRCVDASSDPTLVQRGRIGRFFSRLRRVRVGFHFEVHGGGTLRIG</sequence>
<dbReference type="Gene3D" id="3.10.450.10">
    <property type="match status" value="1"/>
</dbReference>
<organism evidence="6 7">
    <name type="scientific">Apteryx owenii</name>
    <name type="common">Little spotted kiwi</name>
    <dbReference type="NCBI Taxonomy" id="8824"/>
    <lineage>
        <taxon>Eukaryota</taxon>
        <taxon>Metazoa</taxon>
        <taxon>Chordata</taxon>
        <taxon>Craniata</taxon>
        <taxon>Vertebrata</taxon>
        <taxon>Euteleostomi</taxon>
        <taxon>Archelosauria</taxon>
        <taxon>Archosauria</taxon>
        <taxon>Dinosauria</taxon>
        <taxon>Saurischia</taxon>
        <taxon>Theropoda</taxon>
        <taxon>Coelurosauria</taxon>
        <taxon>Aves</taxon>
        <taxon>Palaeognathae</taxon>
        <taxon>Apterygiformes</taxon>
        <taxon>Apterygidae</taxon>
        <taxon>Apteryx</taxon>
    </lineage>
</organism>
<dbReference type="PANTHER" id="PTHR10206:SF0">
    <property type="entry name" value="CATHELICIDIN B1-RELATED"/>
    <property type="match status" value="1"/>
</dbReference>
<protein>
    <recommendedName>
        <fullName evidence="8">CTHL2 protein</fullName>
    </recommendedName>
</protein>
<comment type="subcellular location">
    <subcellularLocation>
        <location evidence="1">Secreted</location>
    </subcellularLocation>
</comment>
<accession>A0A8B9PP20</accession>
<evidence type="ECO:0000256" key="3">
    <source>
        <dbReference type="ARBA" id="ARBA00022525"/>
    </source>
</evidence>
<dbReference type="Proteomes" id="UP000694424">
    <property type="component" value="Unplaced"/>
</dbReference>
<evidence type="ECO:0000256" key="5">
    <source>
        <dbReference type="SAM" id="SignalP"/>
    </source>
</evidence>
<dbReference type="GO" id="GO:0050830">
    <property type="term" value="P:defense response to Gram-positive bacterium"/>
    <property type="evidence" value="ECO:0007669"/>
    <property type="project" value="TreeGrafter"/>
</dbReference>
<keyword evidence="5" id="KW-0732">Signal</keyword>
<dbReference type="InterPro" id="IPR046350">
    <property type="entry name" value="Cystatin_sf"/>
</dbReference>
<keyword evidence="4" id="KW-1015">Disulfide bond</keyword>
<feature type="signal peptide" evidence="5">
    <location>
        <begin position="1"/>
        <end position="20"/>
    </location>
</feature>
<evidence type="ECO:0000313" key="7">
    <source>
        <dbReference type="Proteomes" id="UP000694424"/>
    </source>
</evidence>
<keyword evidence="3" id="KW-0964">Secreted</keyword>
<evidence type="ECO:0000256" key="4">
    <source>
        <dbReference type="ARBA" id="ARBA00023157"/>
    </source>
</evidence>
<dbReference type="Ensembl" id="ENSAOWT00000014278.1">
    <property type="protein sequence ID" value="ENSAOWP00000012558.1"/>
    <property type="gene ID" value="ENSAOWG00000008590.1"/>
</dbReference>
<dbReference type="GO" id="GO:0045087">
    <property type="term" value="P:innate immune response"/>
    <property type="evidence" value="ECO:0007669"/>
    <property type="project" value="TreeGrafter"/>
</dbReference>